<dbReference type="Pfam" id="PF20250">
    <property type="entry name" value="FapA_N"/>
    <property type="match status" value="1"/>
</dbReference>
<proteinExistence type="predicted"/>
<protein>
    <submittedName>
        <fullName evidence="2">FapA family protein</fullName>
    </submittedName>
</protein>
<evidence type="ECO:0000313" key="2">
    <source>
        <dbReference type="EMBL" id="MCF4142935.1"/>
    </source>
</evidence>
<dbReference type="InterPro" id="IPR046865">
    <property type="entry name" value="FapA_b_solenoid"/>
</dbReference>
<evidence type="ECO:0000259" key="1">
    <source>
        <dbReference type="Pfam" id="PF20250"/>
    </source>
</evidence>
<dbReference type="Proteomes" id="UP001200430">
    <property type="component" value="Unassembled WGS sequence"/>
</dbReference>
<keyword evidence="3" id="KW-1185">Reference proteome</keyword>
<sequence length="508" mass="55558">MTSRDDMEERRLELGVAMAESSLDKLLADLGKLVEKGELPDDEVLHGSFSYRVSVDRLTVFLDLFPPSEGGEPLESLSIFQALREHGIDEVLEENVISAVSECNRERKTLQRVVAAQGVPPKPSKDGSIRYNLPFREKGSEMVDEEKKVDYKDRGTIIFVDVGEELAYVDPPEEGEPGKDVYGRQIPVKPPKRFSLSAGKGVECVDGRIFKAIVQGQPVLRGQEISVREVYVIPGDVNLTTGNVDFFGSVMVGGNVAEGFSIVCGGDLEIRGTAESACISVAGNARINSIIGENSKIDVKGSLEARFIQGGEIKVGEDVVVGSYVLHSDLQAGGAVTVRGRKGIIGGHVVALDKIDTTVAGAPMGTVTVLEVGVMAHLKAELADLESRIDKGQDVLNKIYQVVKAILPRFKAGYPVPSSMKERLRIVQDKKEALTDAIQGWKGREMVIRRQMAQMSGAFPTVSVRQKVYPGVEIVIYNVRKSIREELRFITFSRDVDNNRIKESPCSR</sequence>
<dbReference type="InterPro" id="IPR046866">
    <property type="entry name" value="FapA_N"/>
</dbReference>
<organism evidence="2 3">
    <name type="scientific">Dethiosulfovibrio marinus</name>
    <dbReference type="NCBI Taxonomy" id="133532"/>
    <lineage>
        <taxon>Bacteria</taxon>
        <taxon>Thermotogati</taxon>
        <taxon>Synergistota</taxon>
        <taxon>Synergistia</taxon>
        <taxon>Synergistales</taxon>
        <taxon>Dethiosulfovibrionaceae</taxon>
        <taxon>Dethiosulfovibrio</taxon>
    </lineage>
</organism>
<dbReference type="PANTHER" id="PTHR38032">
    <property type="entry name" value="POLYMERASE-RELATED"/>
    <property type="match status" value="1"/>
</dbReference>
<dbReference type="PANTHER" id="PTHR38032:SF1">
    <property type="entry name" value="RNA-BINDING PROTEIN KHPB N-TERMINAL DOMAIN-CONTAINING PROTEIN"/>
    <property type="match status" value="1"/>
</dbReference>
<comment type="caution">
    <text evidence="2">The sequence shown here is derived from an EMBL/GenBank/DDBJ whole genome shotgun (WGS) entry which is preliminary data.</text>
</comment>
<name>A0ABS9EP37_9BACT</name>
<dbReference type="EMBL" id="JAKGUD010000009">
    <property type="protein sequence ID" value="MCF4142935.1"/>
    <property type="molecule type" value="Genomic_DNA"/>
</dbReference>
<reference evidence="2 3" key="1">
    <citation type="submission" date="2022-01" db="EMBL/GenBank/DDBJ databases">
        <title>Dethiosulfovibrio faecalis sp. nov., a novel proteolytic, non-sulfur-reducing bacterium isolated from a marine aquaculture solid waste bioreactor.</title>
        <authorList>
            <person name="Grabowski S."/>
            <person name="Apolinario E."/>
            <person name="Schneider N."/>
            <person name="Marshall C.W."/>
            <person name="Sowers K.R."/>
        </authorList>
    </citation>
    <scope>NUCLEOTIDE SEQUENCE [LARGE SCALE GENOMIC DNA]</scope>
    <source>
        <strain evidence="2 3">DSM 12537</strain>
    </source>
</reference>
<dbReference type="InterPro" id="IPR005646">
    <property type="entry name" value="FapA"/>
</dbReference>
<dbReference type="Pfam" id="PF03961">
    <property type="entry name" value="FapA"/>
    <property type="match status" value="1"/>
</dbReference>
<accession>A0ABS9EP37</accession>
<dbReference type="RefSeq" id="WP_236099652.1">
    <property type="nucleotide sequence ID" value="NZ_JAKGUD010000009.1"/>
</dbReference>
<feature type="domain" description="Flagellar Assembly Protein A N-terminal region" evidence="1">
    <location>
        <begin position="51"/>
        <end position="221"/>
    </location>
</feature>
<gene>
    <name evidence="2" type="ORF">L2W38_08890</name>
</gene>
<evidence type="ECO:0000313" key="3">
    <source>
        <dbReference type="Proteomes" id="UP001200430"/>
    </source>
</evidence>